<dbReference type="EMBL" id="LAZR01035315">
    <property type="protein sequence ID" value="KKL27839.1"/>
    <property type="molecule type" value="Genomic_DNA"/>
</dbReference>
<proteinExistence type="predicted"/>
<gene>
    <name evidence="1" type="ORF">LCGC14_2381110</name>
</gene>
<reference evidence="1" key="1">
    <citation type="journal article" date="2015" name="Nature">
        <title>Complex archaea that bridge the gap between prokaryotes and eukaryotes.</title>
        <authorList>
            <person name="Spang A."/>
            <person name="Saw J.H."/>
            <person name="Jorgensen S.L."/>
            <person name="Zaremba-Niedzwiedzka K."/>
            <person name="Martijn J."/>
            <person name="Lind A.E."/>
            <person name="van Eijk R."/>
            <person name="Schleper C."/>
            <person name="Guy L."/>
            <person name="Ettema T.J."/>
        </authorList>
    </citation>
    <scope>NUCLEOTIDE SEQUENCE</scope>
</reference>
<name>A0A0F9C107_9ZZZZ</name>
<sequence>MAEQEITFKVKWENGSHFTLSCDNGEEDKTVVKVEENGHIASLWPSVEAICTTFFLEKVQAVGAEMKD</sequence>
<evidence type="ECO:0000313" key="1">
    <source>
        <dbReference type="EMBL" id="KKL27839.1"/>
    </source>
</evidence>
<accession>A0A0F9C107</accession>
<protein>
    <submittedName>
        <fullName evidence="1">Uncharacterized protein</fullName>
    </submittedName>
</protein>
<comment type="caution">
    <text evidence="1">The sequence shown here is derived from an EMBL/GenBank/DDBJ whole genome shotgun (WGS) entry which is preliminary data.</text>
</comment>
<dbReference type="AlphaFoldDB" id="A0A0F9C107"/>
<organism evidence="1">
    <name type="scientific">marine sediment metagenome</name>
    <dbReference type="NCBI Taxonomy" id="412755"/>
    <lineage>
        <taxon>unclassified sequences</taxon>
        <taxon>metagenomes</taxon>
        <taxon>ecological metagenomes</taxon>
    </lineage>
</organism>